<dbReference type="SUPFAM" id="SSF46626">
    <property type="entry name" value="Cytochrome c"/>
    <property type="match status" value="1"/>
</dbReference>
<keyword evidence="3 4" id="KW-0408">Iron</keyword>
<dbReference type="Pfam" id="PF14715">
    <property type="entry name" value="FixP_N"/>
    <property type="match status" value="1"/>
</dbReference>
<evidence type="ECO:0000256" key="2">
    <source>
        <dbReference type="ARBA" id="ARBA00022723"/>
    </source>
</evidence>
<dbReference type="InterPro" id="IPR032858">
    <property type="entry name" value="CcoP_N"/>
</dbReference>
<organism evidence="7 8">
    <name type="scientific">Haloferula chungangensis</name>
    <dbReference type="NCBI Taxonomy" id="1048331"/>
    <lineage>
        <taxon>Bacteria</taxon>
        <taxon>Pseudomonadati</taxon>
        <taxon>Verrucomicrobiota</taxon>
        <taxon>Verrucomicrobiia</taxon>
        <taxon>Verrucomicrobiales</taxon>
        <taxon>Verrucomicrobiaceae</taxon>
        <taxon>Haloferula</taxon>
    </lineage>
</organism>
<dbReference type="PANTHER" id="PTHR33751">
    <property type="entry name" value="CBB3-TYPE CYTOCHROME C OXIDASE SUBUNIT FIXP"/>
    <property type="match status" value="1"/>
</dbReference>
<keyword evidence="8" id="KW-1185">Reference proteome</keyword>
<dbReference type="RefSeq" id="WP_379713611.1">
    <property type="nucleotide sequence ID" value="NZ_JBHTBS010000007.1"/>
</dbReference>
<reference evidence="8" key="1">
    <citation type="journal article" date="2019" name="Int. J. Syst. Evol. Microbiol.">
        <title>The Global Catalogue of Microorganisms (GCM) 10K type strain sequencing project: providing services to taxonomists for standard genome sequencing and annotation.</title>
        <authorList>
            <consortium name="The Broad Institute Genomics Platform"/>
            <consortium name="The Broad Institute Genome Sequencing Center for Infectious Disease"/>
            <person name="Wu L."/>
            <person name="Ma J."/>
        </authorList>
    </citation>
    <scope>NUCLEOTIDE SEQUENCE [LARGE SCALE GENOMIC DNA]</scope>
    <source>
        <strain evidence="8">CGMCC 4.1467</strain>
    </source>
</reference>
<keyword evidence="5" id="KW-0472">Membrane</keyword>
<protein>
    <submittedName>
        <fullName evidence="7">Cbb3-type cytochrome c oxidase N-terminal domain-containing protein</fullName>
    </submittedName>
</protein>
<dbReference type="InterPro" id="IPR036909">
    <property type="entry name" value="Cyt_c-like_dom_sf"/>
</dbReference>
<keyword evidence="1 4" id="KW-0349">Heme</keyword>
<dbReference type="Gene3D" id="1.10.760.10">
    <property type="entry name" value="Cytochrome c-like domain"/>
    <property type="match status" value="1"/>
</dbReference>
<evidence type="ECO:0000259" key="6">
    <source>
        <dbReference type="PROSITE" id="PS51007"/>
    </source>
</evidence>
<keyword evidence="2 4" id="KW-0479">Metal-binding</keyword>
<feature type="transmembrane region" description="Helical" evidence="5">
    <location>
        <begin position="44"/>
        <end position="65"/>
    </location>
</feature>
<evidence type="ECO:0000256" key="1">
    <source>
        <dbReference type="ARBA" id="ARBA00022617"/>
    </source>
</evidence>
<keyword evidence="5" id="KW-0812">Transmembrane</keyword>
<accession>A0ABW2L9I4</accession>
<dbReference type="PROSITE" id="PS51007">
    <property type="entry name" value="CYTC"/>
    <property type="match status" value="1"/>
</dbReference>
<dbReference type="EMBL" id="JBHTBS010000007">
    <property type="protein sequence ID" value="MFC7338363.1"/>
    <property type="molecule type" value="Genomic_DNA"/>
</dbReference>
<evidence type="ECO:0000313" key="8">
    <source>
        <dbReference type="Proteomes" id="UP001596472"/>
    </source>
</evidence>
<evidence type="ECO:0000256" key="5">
    <source>
        <dbReference type="SAM" id="Phobius"/>
    </source>
</evidence>
<dbReference type="Gene3D" id="6.10.280.130">
    <property type="match status" value="1"/>
</dbReference>
<dbReference type="InterPro" id="IPR009056">
    <property type="entry name" value="Cyt_c-like_dom"/>
</dbReference>
<dbReference type="Pfam" id="PF13442">
    <property type="entry name" value="Cytochrome_CBB3"/>
    <property type="match status" value="1"/>
</dbReference>
<dbReference type="InterPro" id="IPR038414">
    <property type="entry name" value="CcoP_N_sf"/>
</dbReference>
<proteinExistence type="predicted"/>
<evidence type="ECO:0000313" key="7">
    <source>
        <dbReference type="EMBL" id="MFC7338363.1"/>
    </source>
</evidence>
<gene>
    <name evidence="7" type="ORF">ACFQY0_14310</name>
</gene>
<evidence type="ECO:0000256" key="4">
    <source>
        <dbReference type="PROSITE-ProRule" id="PRU00433"/>
    </source>
</evidence>
<name>A0ABW2L9I4_9BACT</name>
<dbReference type="PANTHER" id="PTHR33751:SF1">
    <property type="entry name" value="CBB3-TYPE CYTOCHROME C OXIDASE SUBUNIT FIXP"/>
    <property type="match status" value="1"/>
</dbReference>
<keyword evidence="5" id="KW-1133">Transmembrane helix</keyword>
<sequence length="214" mass="24024">MPEDKSSSEPEIRRGDYAREKGEIILREHEYDGIQEFDQKLPNWWLFTFYAAVAWLVIYWVLYYNTPIIKTDQQKITEEITALHEKKDADLAAAMESITDEALINEWATDASKVASGKTIYTTNCLPCHGADLSATMAVGDQSIPLPGMPLNDGEWKYGGKPREIFKLINEGTPPDSPGHNGAKMQAWGQMLTPIQIAEVTAYLIAENPKDFAQ</sequence>
<feature type="domain" description="Cytochrome c" evidence="6">
    <location>
        <begin position="112"/>
        <end position="208"/>
    </location>
</feature>
<dbReference type="InterPro" id="IPR050597">
    <property type="entry name" value="Cytochrome_c_Oxidase_Subunit"/>
</dbReference>
<dbReference type="Proteomes" id="UP001596472">
    <property type="component" value="Unassembled WGS sequence"/>
</dbReference>
<evidence type="ECO:0000256" key="3">
    <source>
        <dbReference type="ARBA" id="ARBA00023004"/>
    </source>
</evidence>
<comment type="caution">
    <text evidence="7">The sequence shown here is derived from an EMBL/GenBank/DDBJ whole genome shotgun (WGS) entry which is preliminary data.</text>
</comment>